<evidence type="ECO:0000256" key="1">
    <source>
        <dbReference type="SAM" id="MobiDB-lite"/>
    </source>
</evidence>
<comment type="caution">
    <text evidence="2">The sequence shown here is derived from an EMBL/GenBank/DDBJ whole genome shotgun (WGS) entry which is preliminary data.</text>
</comment>
<gene>
    <name evidence="2" type="ORF">BU61_3086</name>
</gene>
<evidence type="ECO:0000313" key="3">
    <source>
        <dbReference type="Proteomes" id="UP001165941"/>
    </source>
</evidence>
<organism evidence="2 3">
    <name type="scientific">Pontoporia blainvillei</name>
    <name type="common">Franciscana</name>
    <name type="synonym">Delphinus blainvillei</name>
    <dbReference type="NCBI Taxonomy" id="48723"/>
    <lineage>
        <taxon>Eukaryota</taxon>
        <taxon>Metazoa</taxon>
        <taxon>Chordata</taxon>
        <taxon>Craniata</taxon>
        <taxon>Vertebrata</taxon>
        <taxon>Euteleostomi</taxon>
        <taxon>Mammalia</taxon>
        <taxon>Eutheria</taxon>
        <taxon>Laurasiatheria</taxon>
        <taxon>Artiodactyla</taxon>
        <taxon>Whippomorpha</taxon>
        <taxon>Cetacea</taxon>
        <taxon>Odontoceti</taxon>
        <taxon>Pontoporiidae</taxon>
        <taxon>Pontoporia</taxon>
    </lineage>
</organism>
<proteinExistence type="predicted"/>
<keyword evidence="3" id="KW-1185">Reference proteome</keyword>
<feature type="region of interest" description="Disordered" evidence="1">
    <location>
        <begin position="219"/>
        <end position="239"/>
    </location>
</feature>
<dbReference type="Proteomes" id="UP001165941">
    <property type="component" value="Unassembled WGS sequence"/>
</dbReference>
<reference evidence="2" key="1">
    <citation type="submission" date="2018-05" db="EMBL/GenBank/DDBJ databases">
        <authorList>
            <person name="Pedro S.L.S."/>
            <person name="Freitas R.C."/>
            <person name="Barreto A.S."/>
            <person name="Lima A.O.S."/>
        </authorList>
    </citation>
    <scope>NUCLEOTIDE SEQUENCE</scope>
    <source>
        <strain evidence="2">BP203</strain>
        <tissue evidence="2">Muscle</tissue>
    </source>
</reference>
<name>A0ABX0S4K9_PONBL</name>
<sequence length="239" mass="25201">MHKGPGGTEFNEGECADSQTFGEVLLNWGSRPAQELPGRLQEPGCRGSFTLPAFSPSPNVFLQHYVHITCPVPSHWVIKPVLALQGLGVSLGAIRLWARPPALRSPLSTGLHGQLPIYLPVCDSVGDGNHGNPWGREDGESANRGKGGLHEGHKITKCFNHKSPLGQLPDAPSRIKTKFHAMASEPAQGGPAPPSALCFTPQLLQCSAGPCPLHSARAVPSPEAHPPLSATPAPAPFVC</sequence>
<accession>A0ABX0S4K9</accession>
<dbReference type="EMBL" id="PGGH01114798">
    <property type="protein sequence ID" value="NIG59568.1"/>
    <property type="molecule type" value="Genomic_DNA"/>
</dbReference>
<evidence type="ECO:0000313" key="2">
    <source>
        <dbReference type="EMBL" id="NIG59568.1"/>
    </source>
</evidence>
<protein>
    <submittedName>
        <fullName evidence="2">Not available</fullName>
    </submittedName>
</protein>